<dbReference type="GO" id="GO:0000976">
    <property type="term" value="F:transcription cis-regulatory region binding"/>
    <property type="evidence" value="ECO:0007669"/>
    <property type="project" value="TreeGrafter"/>
</dbReference>
<organism evidence="6 7">
    <name type="scientific">Actinomadura geliboluensis</name>
    <dbReference type="NCBI Taxonomy" id="882440"/>
    <lineage>
        <taxon>Bacteria</taxon>
        <taxon>Bacillati</taxon>
        <taxon>Actinomycetota</taxon>
        <taxon>Actinomycetes</taxon>
        <taxon>Streptosporangiales</taxon>
        <taxon>Thermomonosporaceae</taxon>
        <taxon>Actinomadura</taxon>
    </lineage>
</organism>
<dbReference type="AlphaFoldDB" id="A0A5S4H6D1"/>
<name>A0A5S4H6D1_9ACTN</name>
<keyword evidence="7" id="KW-1185">Reference proteome</keyword>
<dbReference type="PANTHER" id="PTHR30055:SF151">
    <property type="entry name" value="TRANSCRIPTIONAL REGULATORY PROTEIN"/>
    <property type="match status" value="1"/>
</dbReference>
<dbReference type="InterPro" id="IPR004111">
    <property type="entry name" value="Repressor_TetR_C"/>
</dbReference>
<evidence type="ECO:0000259" key="5">
    <source>
        <dbReference type="PROSITE" id="PS50977"/>
    </source>
</evidence>
<feature type="DNA-binding region" description="H-T-H motif" evidence="4">
    <location>
        <begin position="59"/>
        <end position="78"/>
    </location>
</feature>
<evidence type="ECO:0000313" key="6">
    <source>
        <dbReference type="EMBL" id="TMR34420.1"/>
    </source>
</evidence>
<dbReference type="GO" id="GO:0003700">
    <property type="term" value="F:DNA-binding transcription factor activity"/>
    <property type="evidence" value="ECO:0007669"/>
    <property type="project" value="TreeGrafter"/>
</dbReference>
<dbReference type="PANTHER" id="PTHR30055">
    <property type="entry name" value="HTH-TYPE TRANSCRIPTIONAL REGULATOR RUTR"/>
    <property type="match status" value="1"/>
</dbReference>
<dbReference type="RefSeq" id="WP_138638970.1">
    <property type="nucleotide sequence ID" value="NZ_JASWDG010000030.1"/>
</dbReference>
<evidence type="ECO:0000313" key="7">
    <source>
        <dbReference type="Proteomes" id="UP000305238"/>
    </source>
</evidence>
<dbReference type="Pfam" id="PF00440">
    <property type="entry name" value="TetR_N"/>
    <property type="match status" value="1"/>
</dbReference>
<dbReference type="SUPFAM" id="SSF46689">
    <property type="entry name" value="Homeodomain-like"/>
    <property type="match status" value="1"/>
</dbReference>
<dbReference type="InterPro" id="IPR009057">
    <property type="entry name" value="Homeodomain-like_sf"/>
</dbReference>
<evidence type="ECO:0000256" key="2">
    <source>
        <dbReference type="ARBA" id="ARBA00023125"/>
    </source>
</evidence>
<reference evidence="6 7" key="1">
    <citation type="submission" date="2019-05" db="EMBL/GenBank/DDBJ databases">
        <title>Draft genome sequence of Actinomadura geliboluensis A8036.</title>
        <authorList>
            <person name="Saricaoglu S."/>
            <person name="Isik K."/>
        </authorList>
    </citation>
    <scope>NUCLEOTIDE SEQUENCE [LARGE SCALE GENOMIC DNA]</scope>
    <source>
        <strain evidence="6 7">A8036</strain>
    </source>
</reference>
<dbReference type="InterPro" id="IPR001647">
    <property type="entry name" value="HTH_TetR"/>
</dbReference>
<keyword evidence="3" id="KW-0804">Transcription</keyword>
<proteinExistence type="predicted"/>
<feature type="domain" description="HTH tetR-type" evidence="5">
    <location>
        <begin position="36"/>
        <end position="96"/>
    </location>
</feature>
<dbReference type="OrthoDB" id="2570341at2"/>
<dbReference type="Pfam" id="PF02909">
    <property type="entry name" value="TetR_C_1"/>
    <property type="match status" value="1"/>
</dbReference>
<keyword evidence="2 4" id="KW-0238">DNA-binding</keyword>
<dbReference type="SUPFAM" id="SSF48498">
    <property type="entry name" value="Tetracyclin repressor-like, C-terminal domain"/>
    <property type="match status" value="1"/>
</dbReference>
<evidence type="ECO:0000256" key="4">
    <source>
        <dbReference type="PROSITE-ProRule" id="PRU00335"/>
    </source>
</evidence>
<comment type="caution">
    <text evidence="6">The sequence shown here is derived from an EMBL/GenBank/DDBJ whole genome shotgun (WGS) entry which is preliminary data.</text>
</comment>
<dbReference type="EMBL" id="VCKZ01000205">
    <property type="protein sequence ID" value="TMR34420.1"/>
    <property type="molecule type" value="Genomic_DNA"/>
</dbReference>
<gene>
    <name evidence="6" type="ORF">ETD96_25260</name>
</gene>
<accession>A0A5S4H6D1</accession>
<evidence type="ECO:0000256" key="1">
    <source>
        <dbReference type="ARBA" id="ARBA00023015"/>
    </source>
</evidence>
<dbReference type="Proteomes" id="UP000305238">
    <property type="component" value="Unassembled WGS sequence"/>
</dbReference>
<dbReference type="InterPro" id="IPR050109">
    <property type="entry name" value="HTH-type_TetR-like_transc_reg"/>
</dbReference>
<dbReference type="PROSITE" id="PS50977">
    <property type="entry name" value="HTH_TETR_2"/>
    <property type="match status" value="1"/>
</dbReference>
<dbReference type="Gene3D" id="1.10.10.60">
    <property type="entry name" value="Homeodomain-like"/>
    <property type="match status" value="1"/>
</dbReference>
<protein>
    <submittedName>
        <fullName evidence="6">TetR/AcrR family transcriptional regulator</fullName>
    </submittedName>
</protein>
<keyword evidence="1" id="KW-0805">Transcription regulation</keyword>
<dbReference type="GO" id="GO:0045892">
    <property type="term" value="P:negative regulation of DNA-templated transcription"/>
    <property type="evidence" value="ECO:0007669"/>
    <property type="project" value="InterPro"/>
</dbReference>
<dbReference type="Gene3D" id="1.10.357.10">
    <property type="entry name" value="Tetracycline Repressor, domain 2"/>
    <property type="match status" value="1"/>
</dbReference>
<sequence length="251" mass="28160">MASERGDGRDLGRSLKLLWGDRVRPPRGRPPGLTLDRVIAAAVEVADELAETEGLDALSMRSIATRLGVGTMTLYRYVPGKSELLDLMLDHVTAVPEGTEAEEDGRGWREILADEAHGHWRLCLDHPWYPFVDQSRPLLGPNSMRGLDRLLGRLRPTGVDDRTLMMMVSVQSDYVESVARRYILERRAERRTGLSNEEFWAAQSPSLEAALLSGDFPVMAQLSDNVFDFSYEELFEFGLDRLHDGFAGHFG</sequence>
<evidence type="ECO:0000256" key="3">
    <source>
        <dbReference type="ARBA" id="ARBA00023163"/>
    </source>
</evidence>
<dbReference type="InterPro" id="IPR036271">
    <property type="entry name" value="Tet_transcr_reg_TetR-rel_C_sf"/>
</dbReference>